<evidence type="ECO:0000313" key="3">
    <source>
        <dbReference type="EMBL" id="MFD0783907.1"/>
    </source>
</evidence>
<dbReference type="Proteomes" id="UP001597053">
    <property type="component" value="Unassembled WGS sequence"/>
</dbReference>
<sequence length="326" mass="34493">MTGNHSRQELVHKYFNPIPARPSNLGALIALSGGGLLLLVGILSLVGASLDSSMSGLACLGCLGIVGGGAAAIFGGIKLAGGYSSYKSAFAAAYPRASDEQMDHWLEEGKGYAADAGRRRLNRHPGEVTLKWGENLLVFHGLPPEVPYQIARGADGVLRASLYKVLVVYLSNYRLLTYESILDMRSGATVSDATKEYHLQSVDGLETASDRVNFFLPAGNQAPPPPTPGQPMQPNQAAIPITTPGGDIVHVTGRQTLRLMVSGRPAIELVMGIAATDRLHIEGVSGSTTESMIHTLREYLRRHNGGISGQSSLPTTVPPLPPLGPE</sequence>
<organism evidence="3 4">
    <name type="scientific">Micromonospora azadirachtae</name>
    <dbReference type="NCBI Taxonomy" id="1970735"/>
    <lineage>
        <taxon>Bacteria</taxon>
        <taxon>Bacillati</taxon>
        <taxon>Actinomycetota</taxon>
        <taxon>Actinomycetes</taxon>
        <taxon>Micromonosporales</taxon>
        <taxon>Micromonosporaceae</taxon>
        <taxon>Micromonospora</taxon>
    </lineage>
</organism>
<evidence type="ECO:0000256" key="1">
    <source>
        <dbReference type="SAM" id="MobiDB-lite"/>
    </source>
</evidence>
<comment type="caution">
    <text evidence="3">The sequence shown here is derived from an EMBL/GenBank/DDBJ whole genome shotgun (WGS) entry which is preliminary data.</text>
</comment>
<feature type="region of interest" description="Disordered" evidence="1">
    <location>
        <begin position="304"/>
        <end position="326"/>
    </location>
</feature>
<reference evidence="4" key="1">
    <citation type="journal article" date="2019" name="Int. J. Syst. Evol. Microbiol.">
        <title>The Global Catalogue of Microorganisms (GCM) 10K type strain sequencing project: providing services to taxonomists for standard genome sequencing and annotation.</title>
        <authorList>
            <consortium name="The Broad Institute Genomics Platform"/>
            <consortium name="The Broad Institute Genome Sequencing Center for Infectious Disease"/>
            <person name="Wu L."/>
            <person name="Ma J."/>
        </authorList>
    </citation>
    <scope>NUCLEOTIDE SEQUENCE [LARGE SCALE GENOMIC DNA]</scope>
    <source>
        <strain evidence="4">JCM 32148</strain>
    </source>
</reference>
<evidence type="ECO:0000313" key="4">
    <source>
        <dbReference type="Proteomes" id="UP001597053"/>
    </source>
</evidence>
<keyword evidence="2" id="KW-1133">Transmembrane helix</keyword>
<gene>
    <name evidence="3" type="ORF">ACFQZ8_08265</name>
</gene>
<feature type="transmembrane region" description="Helical" evidence="2">
    <location>
        <begin position="54"/>
        <end position="77"/>
    </location>
</feature>
<feature type="transmembrane region" description="Helical" evidence="2">
    <location>
        <begin position="25"/>
        <end position="48"/>
    </location>
</feature>
<dbReference type="EMBL" id="JBHTHM010000260">
    <property type="protein sequence ID" value="MFD0783907.1"/>
    <property type="molecule type" value="Genomic_DNA"/>
</dbReference>
<keyword evidence="2" id="KW-0472">Membrane</keyword>
<keyword evidence="2" id="KW-0812">Transmembrane</keyword>
<protein>
    <submittedName>
        <fullName evidence="3">Uncharacterized protein</fullName>
    </submittedName>
</protein>
<evidence type="ECO:0000256" key="2">
    <source>
        <dbReference type="SAM" id="Phobius"/>
    </source>
</evidence>
<accession>A0ABW2ZZ44</accession>
<feature type="compositionally biased region" description="Pro residues" evidence="1">
    <location>
        <begin position="316"/>
        <end position="326"/>
    </location>
</feature>
<keyword evidence="4" id="KW-1185">Reference proteome</keyword>
<proteinExistence type="predicted"/>
<name>A0ABW2ZZ44_9ACTN</name>